<sequence length="497" mass="56132">MAKNTVQKPHQNYLVWLVGGLLMLLLVLLSFAQPMDPDMGWHLRNGADILSKGFPRGDLYSWTMAGYPWVPHEWATDVLMAWLYRLGGLWALVIFFAGVITTIFYLAAGVVKTSPLIRIIVALAGFLVSWFVVGVRPQMFTLLGLVGVLYLLFTWRRQPVSKLIYWLPLIFAAWANLHGGFSAGFLIIGIFWAGEVLRHILRGKKPTRLSVELLNWRQLWQLAGVAIVSVVATLFNPNGWRVYLELWQTFTDKDVLANISEWLPLSLTNVGSYNVVLVVILLLGLLWANHWKFDLTKLVLAITVFFISTTAWRHLPLFAIAAMPLLAEQLDGVLRHGMPKLLQTTVGVLGLVLVVGGVGAWQWARLSPVMFDPAVYGRSYGYPYDAVQYLKEHPGGERMYNEYNWGGYLVWQLPERQVFIDGRMAIWTTPTVKIFDEFKNISNINDAETSLVTLAKWQVDTVFTGSGRPLNKYLNDSGGWEAVYSDALAVVWRKVSS</sequence>
<proteinExistence type="predicted"/>
<feature type="transmembrane region" description="Helical" evidence="1">
    <location>
        <begin position="222"/>
        <end position="243"/>
    </location>
</feature>
<feature type="transmembrane region" description="Helical" evidence="1">
    <location>
        <begin position="12"/>
        <end position="32"/>
    </location>
</feature>
<dbReference type="InterPro" id="IPR018506">
    <property type="entry name" value="Cyt_B5_heme-BS"/>
</dbReference>
<dbReference type="Proteomes" id="UP000034913">
    <property type="component" value="Unassembled WGS sequence"/>
</dbReference>
<feature type="transmembrane region" description="Helical" evidence="1">
    <location>
        <begin position="263"/>
        <end position="286"/>
    </location>
</feature>
<feature type="transmembrane region" description="Helical" evidence="1">
    <location>
        <begin position="298"/>
        <end position="321"/>
    </location>
</feature>
<name>A0A0G1ZEQ7_UNCK3</name>
<evidence type="ECO:0008006" key="4">
    <source>
        <dbReference type="Google" id="ProtNLM"/>
    </source>
</evidence>
<keyword evidence="1" id="KW-1133">Transmembrane helix</keyword>
<feature type="transmembrane region" description="Helical" evidence="1">
    <location>
        <begin position="115"/>
        <end position="133"/>
    </location>
</feature>
<feature type="transmembrane region" description="Helical" evidence="1">
    <location>
        <begin position="89"/>
        <end position="108"/>
    </location>
</feature>
<keyword evidence="1" id="KW-0472">Membrane</keyword>
<dbReference type="EMBL" id="LCRB01000010">
    <property type="protein sequence ID" value="KKW26342.1"/>
    <property type="molecule type" value="Genomic_DNA"/>
</dbReference>
<dbReference type="PROSITE" id="PS00191">
    <property type="entry name" value="CYTOCHROME_B5_1"/>
    <property type="match status" value="1"/>
</dbReference>
<evidence type="ECO:0000313" key="2">
    <source>
        <dbReference type="EMBL" id="KKW26342.1"/>
    </source>
</evidence>
<protein>
    <recommendedName>
        <fullName evidence="4">Glycosyltransferase RgtA/B/C/D-like domain-containing protein</fullName>
    </recommendedName>
</protein>
<feature type="transmembrane region" description="Helical" evidence="1">
    <location>
        <begin position="341"/>
        <end position="361"/>
    </location>
</feature>
<comment type="caution">
    <text evidence="2">The sequence shown here is derived from an EMBL/GenBank/DDBJ whole genome shotgun (WGS) entry which is preliminary data.</text>
</comment>
<dbReference type="AlphaFoldDB" id="A0A0G1ZEQ7"/>
<gene>
    <name evidence="2" type="ORF">VF00_C0010G0003</name>
</gene>
<dbReference type="GO" id="GO:0020037">
    <property type="term" value="F:heme binding"/>
    <property type="evidence" value="ECO:0007669"/>
    <property type="project" value="InterPro"/>
</dbReference>
<reference evidence="2 3" key="1">
    <citation type="journal article" date="2015" name="Nature">
        <title>rRNA introns, odd ribosomes, and small enigmatic genomes across a large radiation of phyla.</title>
        <authorList>
            <person name="Brown C.T."/>
            <person name="Hug L.A."/>
            <person name="Thomas B.C."/>
            <person name="Sharon I."/>
            <person name="Castelle C.J."/>
            <person name="Singh A."/>
            <person name="Wilkins M.J."/>
            <person name="Williams K.H."/>
            <person name="Banfield J.F."/>
        </authorList>
    </citation>
    <scope>NUCLEOTIDE SEQUENCE [LARGE SCALE GENOMIC DNA]</scope>
</reference>
<evidence type="ECO:0000313" key="3">
    <source>
        <dbReference type="Proteomes" id="UP000034913"/>
    </source>
</evidence>
<organism evidence="2 3">
    <name type="scientific">candidate division Kazan bacterium GW2011_GWB1_52_7</name>
    <dbReference type="NCBI Taxonomy" id="1620414"/>
    <lineage>
        <taxon>Bacteria</taxon>
        <taxon>Bacteria division Kazan-3B-28</taxon>
    </lineage>
</organism>
<evidence type="ECO:0000256" key="1">
    <source>
        <dbReference type="SAM" id="Phobius"/>
    </source>
</evidence>
<keyword evidence="1" id="KW-0812">Transmembrane</keyword>
<accession>A0A0G1ZEQ7</accession>